<dbReference type="GeneID" id="95792141"/>
<dbReference type="PRINTS" id="PR00195">
    <property type="entry name" value="DYNAMIN"/>
</dbReference>
<dbReference type="InterPro" id="IPR022812">
    <property type="entry name" value="Dynamin"/>
</dbReference>
<dbReference type="PANTHER" id="PTHR10465">
    <property type="entry name" value="TRANSMEMBRANE GTPASE FZO1"/>
    <property type="match status" value="1"/>
</dbReference>
<protein>
    <submittedName>
        <fullName evidence="8">GTPase SAR1 family protein</fullName>
    </submittedName>
</protein>
<evidence type="ECO:0000259" key="7">
    <source>
        <dbReference type="Pfam" id="PF00350"/>
    </source>
</evidence>
<dbReference type="GO" id="GO:0005525">
    <property type="term" value="F:GTP binding"/>
    <property type="evidence" value="ECO:0007669"/>
    <property type="project" value="UniProtKB-KW"/>
</dbReference>
<keyword evidence="9" id="KW-1185">Reference proteome</keyword>
<name>A0A7W7GFA1_9ACTN</name>
<dbReference type="GO" id="GO:0008053">
    <property type="term" value="P:mitochondrial fusion"/>
    <property type="evidence" value="ECO:0007669"/>
    <property type="project" value="TreeGrafter"/>
</dbReference>
<keyword evidence="5" id="KW-0472">Membrane</keyword>
<dbReference type="RefSeq" id="WP_184906767.1">
    <property type="nucleotide sequence ID" value="NZ_JACHMS010000001.1"/>
</dbReference>
<dbReference type="Pfam" id="PF00350">
    <property type="entry name" value="Dynamin_N"/>
    <property type="match status" value="1"/>
</dbReference>
<reference evidence="8 9" key="1">
    <citation type="submission" date="2020-08" db="EMBL/GenBank/DDBJ databases">
        <title>Sequencing the genomes of 1000 actinobacteria strains.</title>
        <authorList>
            <person name="Klenk H.-P."/>
        </authorList>
    </citation>
    <scope>NUCLEOTIDE SEQUENCE [LARGE SCALE GENOMIC DNA]</scope>
    <source>
        <strain evidence="8 9">DSM 40483</strain>
    </source>
</reference>
<dbReference type="EMBL" id="JACHMS010000001">
    <property type="protein sequence ID" value="MBB4710163.1"/>
    <property type="molecule type" value="Genomic_DNA"/>
</dbReference>
<evidence type="ECO:0000256" key="3">
    <source>
        <dbReference type="ARBA" id="ARBA00022801"/>
    </source>
</evidence>
<dbReference type="GO" id="GO:0003924">
    <property type="term" value="F:GTPase activity"/>
    <property type="evidence" value="ECO:0007669"/>
    <property type="project" value="InterPro"/>
</dbReference>
<dbReference type="InterPro" id="IPR027094">
    <property type="entry name" value="Mitofusin_fam"/>
</dbReference>
<comment type="subcellular location">
    <subcellularLocation>
        <location evidence="1">Membrane</location>
    </subcellularLocation>
</comment>
<feature type="region of interest" description="Disordered" evidence="6">
    <location>
        <begin position="621"/>
        <end position="643"/>
    </location>
</feature>
<dbReference type="Gene3D" id="3.40.50.300">
    <property type="entry name" value="P-loop containing nucleotide triphosphate hydrolases"/>
    <property type="match status" value="1"/>
</dbReference>
<dbReference type="InterPro" id="IPR027417">
    <property type="entry name" value="P-loop_NTPase"/>
</dbReference>
<evidence type="ECO:0000313" key="9">
    <source>
        <dbReference type="Proteomes" id="UP000565089"/>
    </source>
</evidence>
<evidence type="ECO:0000256" key="1">
    <source>
        <dbReference type="ARBA" id="ARBA00004370"/>
    </source>
</evidence>
<keyword evidence="3" id="KW-0378">Hydrolase</keyword>
<proteinExistence type="predicted"/>
<evidence type="ECO:0000256" key="2">
    <source>
        <dbReference type="ARBA" id="ARBA00022741"/>
    </source>
</evidence>
<accession>A0A7W7GFA1</accession>
<gene>
    <name evidence="8" type="ORF">BJ965_000045</name>
</gene>
<evidence type="ECO:0000256" key="4">
    <source>
        <dbReference type="ARBA" id="ARBA00023134"/>
    </source>
</evidence>
<dbReference type="GO" id="GO:0016020">
    <property type="term" value="C:membrane"/>
    <property type="evidence" value="ECO:0007669"/>
    <property type="project" value="UniProtKB-SubCell"/>
</dbReference>
<dbReference type="SUPFAM" id="SSF52540">
    <property type="entry name" value="P-loop containing nucleoside triphosphate hydrolases"/>
    <property type="match status" value="1"/>
</dbReference>
<evidence type="ECO:0000313" key="8">
    <source>
        <dbReference type="EMBL" id="MBB4710163.1"/>
    </source>
</evidence>
<comment type="caution">
    <text evidence="8">The sequence shown here is derived from an EMBL/GenBank/DDBJ whole genome shotgun (WGS) entry which is preliminary data.</text>
</comment>
<keyword evidence="4" id="KW-0342">GTP-binding</keyword>
<dbReference type="Proteomes" id="UP000565089">
    <property type="component" value="Unassembled WGS sequence"/>
</dbReference>
<dbReference type="InterPro" id="IPR045063">
    <property type="entry name" value="Dynamin_N"/>
</dbReference>
<evidence type="ECO:0000256" key="5">
    <source>
        <dbReference type="ARBA" id="ARBA00023136"/>
    </source>
</evidence>
<dbReference type="AlphaFoldDB" id="A0A7W7GFA1"/>
<organism evidence="8 9">
    <name type="scientific">Streptomyces luteogriseus</name>
    <dbReference type="NCBI Taxonomy" id="68233"/>
    <lineage>
        <taxon>Bacteria</taxon>
        <taxon>Bacillati</taxon>
        <taxon>Actinomycetota</taxon>
        <taxon>Actinomycetes</taxon>
        <taxon>Kitasatosporales</taxon>
        <taxon>Streptomycetaceae</taxon>
        <taxon>Streptomyces</taxon>
    </lineage>
</organism>
<sequence>MTEQLVVNGTGAGWTSVVAGNLRWIEELLDSLGLPAERSDELRARLTAVRARAADPQLRVAVFGEASSGKSTLLNAFLRRRLLPSSALVTTRTTTSLECLGGAEGLTVRTIDDTVLEWPSAPFARWAGLKSGPGTMERALERVLTTELAEDVSGLWVHSPARLLGGGLTVIDTPGFSVTERGHRELAEAAARQADLALVVVPTVAAMSLTLADFLTGPLRDHHDRCAFVLTKIDLLDEEERAEAVEVAERRLRDLGCADPLLLPCAPGKALGEVTGGGRERDGAGHLAVFERVEARIARLAADSRQSAIAATVLGLLSELLSAVEETAEARRTALARGERELAALTLPDLTAVLDSWSARTLDRTRAEMNAATIGMSGTSRTKLDSKVGDAVAGEKINDLAAAAQEVSRLVRRHLRRHAERVVQKAARRAGELLTTAADELARDFTAQYSALAGLAGESRTAPPVPSVAWPELPAPDMSGIDQALTAIGARLTSGDNWRTGGGAMAGALAGSLVAPVIGTVIGGALGALIGRRGADATREQFLRQARPVITAAHEEIAALAAACLPRVQEELAESVAALRRRYDDEWRDEITRLTEAHDRRRAELAVGIARVEKTAAAARRRRDEVAALRRATGRTVPEPEES</sequence>
<dbReference type="PANTHER" id="PTHR10465:SF0">
    <property type="entry name" value="SARCALUMENIN"/>
    <property type="match status" value="1"/>
</dbReference>
<evidence type="ECO:0000256" key="6">
    <source>
        <dbReference type="SAM" id="MobiDB-lite"/>
    </source>
</evidence>
<keyword evidence="2" id="KW-0547">Nucleotide-binding</keyword>
<feature type="domain" description="Dynamin N-terminal" evidence="7">
    <location>
        <begin position="60"/>
        <end position="233"/>
    </location>
</feature>